<dbReference type="SUPFAM" id="SSF49503">
    <property type="entry name" value="Cupredoxins"/>
    <property type="match status" value="1"/>
</dbReference>
<dbReference type="Pfam" id="PF13473">
    <property type="entry name" value="Cupredoxin_1"/>
    <property type="match status" value="1"/>
</dbReference>
<keyword evidence="1" id="KW-1133">Transmembrane helix</keyword>
<dbReference type="EMBL" id="JACHHV010000037">
    <property type="protein sequence ID" value="MBB5888661.1"/>
    <property type="molecule type" value="Genomic_DNA"/>
</dbReference>
<dbReference type="InterPro" id="IPR008972">
    <property type="entry name" value="Cupredoxin"/>
</dbReference>
<accession>A0A841CAS6</accession>
<evidence type="ECO:0000313" key="3">
    <source>
        <dbReference type="EMBL" id="MBB5888661.1"/>
    </source>
</evidence>
<reference evidence="3 4" key="1">
    <citation type="submission" date="2020-08" db="EMBL/GenBank/DDBJ databases">
        <title>Genomic Encyclopedia of Type Strains, Phase IV (KMG-IV): sequencing the most valuable type-strain genomes for metagenomic binning, comparative biology and taxonomic classification.</title>
        <authorList>
            <person name="Goeker M."/>
        </authorList>
    </citation>
    <scope>NUCLEOTIDE SEQUENCE [LARGE SCALE GENOMIC DNA]</scope>
    <source>
        <strain evidence="3 4">DSM 14925</strain>
    </source>
</reference>
<dbReference type="InterPro" id="IPR028096">
    <property type="entry name" value="EfeO_Cupredoxin"/>
</dbReference>
<evidence type="ECO:0000256" key="1">
    <source>
        <dbReference type="SAM" id="Phobius"/>
    </source>
</evidence>
<evidence type="ECO:0000313" key="4">
    <source>
        <dbReference type="Proteomes" id="UP000562464"/>
    </source>
</evidence>
<keyword evidence="1" id="KW-0472">Membrane</keyword>
<sequence>MIKIFVLIIGLLLVGLIFWWFFGKHKISTGESKVLENRQLATVIVNGGYNPAVLKLKQGIPTRLVFNRKDASSCLEHVVFSDFGIDKVLPLNKDVEISLDALKAGEYNYACGMNMFHGKIIVK</sequence>
<evidence type="ECO:0000259" key="2">
    <source>
        <dbReference type="Pfam" id="PF13473"/>
    </source>
</evidence>
<protein>
    <submittedName>
        <fullName evidence="3">Plastocyanin domain-containing protein</fullName>
    </submittedName>
</protein>
<dbReference type="Gene3D" id="2.60.40.420">
    <property type="entry name" value="Cupredoxins - blue copper proteins"/>
    <property type="match status" value="1"/>
</dbReference>
<gene>
    <name evidence="3" type="ORF">HNQ37_001565</name>
</gene>
<comment type="caution">
    <text evidence="3">The sequence shown here is derived from an EMBL/GenBank/DDBJ whole genome shotgun (WGS) entry which is preliminary data.</text>
</comment>
<keyword evidence="4" id="KW-1185">Reference proteome</keyword>
<feature type="domain" description="EfeO-type cupredoxin-like" evidence="2">
    <location>
        <begin position="16"/>
        <end position="122"/>
    </location>
</feature>
<name>A0A841CAS6_9LACT</name>
<proteinExistence type="predicted"/>
<dbReference type="Proteomes" id="UP000562464">
    <property type="component" value="Unassembled WGS sequence"/>
</dbReference>
<keyword evidence="1" id="KW-0812">Transmembrane</keyword>
<feature type="transmembrane region" description="Helical" evidence="1">
    <location>
        <begin position="6"/>
        <end position="23"/>
    </location>
</feature>
<dbReference type="AlphaFoldDB" id="A0A841CAS6"/>
<organism evidence="3 4">
    <name type="scientific">Lactovum miscens</name>
    <dbReference type="NCBI Taxonomy" id="190387"/>
    <lineage>
        <taxon>Bacteria</taxon>
        <taxon>Bacillati</taxon>
        <taxon>Bacillota</taxon>
        <taxon>Bacilli</taxon>
        <taxon>Lactobacillales</taxon>
        <taxon>Streptococcaceae</taxon>
        <taxon>Lactovum</taxon>
    </lineage>
</organism>